<dbReference type="InterPro" id="IPR023091">
    <property type="entry name" value="MetalPrtase_cat_dom_sf_prd"/>
</dbReference>
<dbReference type="PROSITE" id="PS01306">
    <property type="entry name" value="UPF0054"/>
    <property type="match status" value="1"/>
</dbReference>
<dbReference type="Pfam" id="PF02130">
    <property type="entry name" value="YbeY"/>
    <property type="match status" value="1"/>
</dbReference>
<keyword evidence="7" id="KW-0698">rRNA processing</keyword>
<dbReference type="InterPro" id="IPR020549">
    <property type="entry name" value="YbeY_CS"/>
</dbReference>
<dbReference type="SUPFAM" id="SSF55486">
    <property type="entry name" value="Metalloproteases ('zincins'), catalytic domain"/>
    <property type="match status" value="1"/>
</dbReference>
<name>A0A8G2BHP6_9PROT</name>
<protein>
    <recommendedName>
        <fullName evidence="7">Endoribonuclease YbeY</fullName>
        <ecNumber evidence="7">3.1.-.-</ecNumber>
    </recommendedName>
</protein>
<dbReference type="GO" id="GO:0008270">
    <property type="term" value="F:zinc ion binding"/>
    <property type="evidence" value="ECO:0007669"/>
    <property type="project" value="UniProtKB-UniRule"/>
</dbReference>
<evidence type="ECO:0000256" key="2">
    <source>
        <dbReference type="ARBA" id="ARBA00022722"/>
    </source>
</evidence>
<dbReference type="HAMAP" id="MF_00009">
    <property type="entry name" value="Endoribonucl_YbeY"/>
    <property type="match status" value="1"/>
</dbReference>
<dbReference type="PANTHER" id="PTHR46986:SF1">
    <property type="entry name" value="ENDORIBONUCLEASE YBEY, CHLOROPLASTIC"/>
    <property type="match status" value="1"/>
</dbReference>
<feature type="compositionally biased region" description="Polar residues" evidence="8">
    <location>
        <begin position="15"/>
        <end position="24"/>
    </location>
</feature>
<dbReference type="PANTHER" id="PTHR46986">
    <property type="entry name" value="ENDORIBONUCLEASE YBEY, CHLOROPLASTIC"/>
    <property type="match status" value="1"/>
</dbReference>
<dbReference type="AlphaFoldDB" id="A0A8G2BHP6"/>
<dbReference type="GO" id="GO:0004222">
    <property type="term" value="F:metalloendopeptidase activity"/>
    <property type="evidence" value="ECO:0007669"/>
    <property type="project" value="InterPro"/>
</dbReference>
<keyword evidence="5 7" id="KW-0378">Hydrolase</keyword>
<evidence type="ECO:0000256" key="6">
    <source>
        <dbReference type="ARBA" id="ARBA00022833"/>
    </source>
</evidence>
<dbReference type="EMBL" id="FNBW01000006">
    <property type="protein sequence ID" value="SDF75031.1"/>
    <property type="molecule type" value="Genomic_DNA"/>
</dbReference>
<comment type="function">
    <text evidence="7">Single strand-specific metallo-endoribonuclease involved in late-stage 70S ribosome quality control and in maturation of the 3' terminus of the 16S rRNA.</text>
</comment>
<keyword evidence="7" id="KW-0963">Cytoplasm</keyword>
<dbReference type="GO" id="GO:0006364">
    <property type="term" value="P:rRNA processing"/>
    <property type="evidence" value="ECO:0007669"/>
    <property type="project" value="UniProtKB-UniRule"/>
</dbReference>
<feature type="region of interest" description="Disordered" evidence="8">
    <location>
        <begin position="1"/>
        <end position="28"/>
    </location>
</feature>
<keyword evidence="2 7" id="KW-0540">Nuclease</keyword>
<keyword evidence="10" id="KW-1185">Reference proteome</keyword>
<comment type="similarity">
    <text evidence="1 7">Belongs to the endoribonuclease YbeY family.</text>
</comment>
<sequence length="192" mass="20050">MTDEDSSAEGDSRPRSSTRPSGENRTVELDISLTAPAWEEAAEDVSALAERSVLAALTHVGVSGALEISLLLTDDAAQRALNRDHRGKDSATNVLSFPAGFMPPAGPRPLGDISLALETVVREAAEQDKSVADHVSHLLVHGTLHLLGYDHGDDAEAEEMEALEREILAGLGIADPYAGGEPLPGDARGAAA</sequence>
<comment type="caution">
    <text evidence="9">The sequence shown here is derived from an EMBL/GenBank/DDBJ whole genome shotgun (WGS) entry which is preliminary data.</text>
</comment>
<organism evidence="9 10">
    <name type="scientific">Thalassobaculum litoreum DSM 18839</name>
    <dbReference type="NCBI Taxonomy" id="1123362"/>
    <lineage>
        <taxon>Bacteria</taxon>
        <taxon>Pseudomonadati</taxon>
        <taxon>Pseudomonadota</taxon>
        <taxon>Alphaproteobacteria</taxon>
        <taxon>Rhodospirillales</taxon>
        <taxon>Thalassobaculaceae</taxon>
        <taxon>Thalassobaculum</taxon>
    </lineage>
</organism>
<accession>A0A8G2BHP6</accession>
<keyword evidence="4 7" id="KW-0255">Endonuclease</keyword>
<feature type="binding site" evidence="7">
    <location>
        <position position="141"/>
    </location>
    <ligand>
        <name>Zn(2+)</name>
        <dbReference type="ChEBI" id="CHEBI:29105"/>
        <note>catalytic</note>
    </ligand>
</feature>
<comment type="subcellular location">
    <subcellularLocation>
        <location evidence="7">Cytoplasm</location>
    </subcellularLocation>
</comment>
<evidence type="ECO:0000256" key="4">
    <source>
        <dbReference type="ARBA" id="ARBA00022759"/>
    </source>
</evidence>
<gene>
    <name evidence="7" type="primary">ybeY</name>
    <name evidence="9" type="ORF">SAMN05660686_02186</name>
</gene>
<evidence type="ECO:0000256" key="8">
    <source>
        <dbReference type="SAM" id="MobiDB-lite"/>
    </source>
</evidence>
<dbReference type="OrthoDB" id="9807740at2"/>
<keyword evidence="7" id="KW-0690">Ribosome biogenesis</keyword>
<dbReference type="GO" id="GO:0005737">
    <property type="term" value="C:cytoplasm"/>
    <property type="evidence" value="ECO:0007669"/>
    <property type="project" value="UniProtKB-SubCell"/>
</dbReference>
<dbReference type="InterPro" id="IPR002036">
    <property type="entry name" value="YbeY"/>
</dbReference>
<evidence type="ECO:0000256" key="3">
    <source>
        <dbReference type="ARBA" id="ARBA00022723"/>
    </source>
</evidence>
<keyword evidence="3 7" id="KW-0479">Metal-binding</keyword>
<dbReference type="Proteomes" id="UP000198615">
    <property type="component" value="Unassembled WGS sequence"/>
</dbReference>
<dbReference type="GO" id="GO:0004521">
    <property type="term" value="F:RNA endonuclease activity"/>
    <property type="evidence" value="ECO:0007669"/>
    <property type="project" value="UniProtKB-UniRule"/>
</dbReference>
<evidence type="ECO:0000313" key="9">
    <source>
        <dbReference type="EMBL" id="SDF75031.1"/>
    </source>
</evidence>
<proteinExistence type="inferred from homology"/>
<dbReference type="RefSeq" id="WP_084619130.1">
    <property type="nucleotide sequence ID" value="NZ_FNBW01000006.1"/>
</dbReference>
<evidence type="ECO:0000256" key="1">
    <source>
        <dbReference type="ARBA" id="ARBA00010875"/>
    </source>
</evidence>
<reference evidence="9 10" key="1">
    <citation type="submission" date="2016-10" db="EMBL/GenBank/DDBJ databases">
        <authorList>
            <person name="Varghese N."/>
            <person name="Submissions S."/>
        </authorList>
    </citation>
    <scope>NUCLEOTIDE SEQUENCE [LARGE SCALE GENOMIC DNA]</scope>
    <source>
        <strain evidence="9 10">DSM 18839</strain>
    </source>
</reference>
<evidence type="ECO:0000256" key="7">
    <source>
        <dbReference type="HAMAP-Rule" id="MF_00009"/>
    </source>
</evidence>
<comment type="cofactor">
    <cofactor evidence="7">
        <name>Zn(2+)</name>
        <dbReference type="ChEBI" id="CHEBI:29105"/>
    </cofactor>
    <text evidence="7">Binds 1 zinc ion.</text>
</comment>
<evidence type="ECO:0000256" key="5">
    <source>
        <dbReference type="ARBA" id="ARBA00022801"/>
    </source>
</evidence>
<dbReference type="EC" id="3.1.-.-" evidence="7"/>
<dbReference type="NCBIfam" id="TIGR00043">
    <property type="entry name" value="rRNA maturation RNase YbeY"/>
    <property type="match status" value="1"/>
</dbReference>
<keyword evidence="6 7" id="KW-0862">Zinc</keyword>
<evidence type="ECO:0000313" key="10">
    <source>
        <dbReference type="Proteomes" id="UP000198615"/>
    </source>
</evidence>
<feature type="binding site" evidence="7">
    <location>
        <position position="151"/>
    </location>
    <ligand>
        <name>Zn(2+)</name>
        <dbReference type="ChEBI" id="CHEBI:29105"/>
        <note>catalytic</note>
    </ligand>
</feature>
<dbReference type="Gene3D" id="3.40.390.30">
    <property type="entry name" value="Metalloproteases ('zincins'), catalytic domain"/>
    <property type="match status" value="1"/>
</dbReference>
<feature type="binding site" evidence="7">
    <location>
        <position position="145"/>
    </location>
    <ligand>
        <name>Zn(2+)</name>
        <dbReference type="ChEBI" id="CHEBI:29105"/>
        <note>catalytic</note>
    </ligand>
</feature>